<evidence type="ECO:0000256" key="2">
    <source>
        <dbReference type="ARBA" id="ARBA00008335"/>
    </source>
</evidence>
<dbReference type="SUPFAM" id="SSF103473">
    <property type="entry name" value="MFS general substrate transporter"/>
    <property type="match status" value="1"/>
</dbReference>
<feature type="transmembrane region" description="Helical" evidence="7">
    <location>
        <begin position="464"/>
        <end position="487"/>
    </location>
</feature>
<protein>
    <submittedName>
        <fullName evidence="8">MFS siderochrome iron transporter 1</fullName>
    </submittedName>
</protein>
<dbReference type="AlphaFoldDB" id="A0A9P6VIT8"/>
<dbReference type="Proteomes" id="UP000785200">
    <property type="component" value="Unassembled WGS sequence"/>
</dbReference>
<feature type="transmembrane region" description="Helical" evidence="7">
    <location>
        <begin position="340"/>
        <end position="357"/>
    </location>
</feature>
<feature type="transmembrane region" description="Helical" evidence="7">
    <location>
        <begin position="216"/>
        <end position="237"/>
    </location>
</feature>
<proteinExistence type="inferred from homology"/>
<feature type="transmembrane region" description="Helical" evidence="7">
    <location>
        <begin position="298"/>
        <end position="320"/>
    </location>
</feature>
<feature type="transmembrane region" description="Helical" evidence="7">
    <location>
        <begin position="60"/>
        <end position="76"/>
    </location>
</feature>
<evidence type="ECO:0000256" key="7">
    <source>
        <dbReference type="SAM" id="Phobius"/>
    </source>
</evidence>
<reference evidence="8" key="1">
    <citation type="submission" date="2019-07" db="EMBL/GenBank/DDBJ databases">
        <title>Hyphodiscus hymeniophilus genome sequencing and assembly.</title>
        <authorList>
            <person name="Kramer G."/>
            <person name="Nodwell J."/>
        </authorList>
    </citation>
    <scope>NUCLEOTIDE SEQUENCE</scope>
    <source>
        <strain evidence="8">ATCC 34498</strain>
    </source>
</reference>
<dbReference type="PANTHER" id="PTHR23501">
    <property type="entry name" value="MAJOR FACILITATOR SUPERFAMILY"/>
    <property type="match status" value="1"/>
</dbReference>
<keyword evidence="5 7" id="KW-1133">Transmembrane helix</keyword>
<organism evidence="8 9">
    <name type="scientific">Hyphodiscus hymeniophilus</name>
    <dbReference type="NCBI Taxonomy" id="353542"/>
    <lineage>
        <taxon>Eukaryota</taxon>
        <taxon>Fungi</taxon>
        <taxon>Dikarya</taxon>
        <taxon>Ascomycota</taxon>
        <taxon>Pezizomycotina</taxon>
        <taxon>Leotiomycetes</taxon>
        <taxon>Helotiales</taxon>
        <taxon>Hyphodiscaceae</taxon>
        <taxon>Hyphodiscus</taxon>
    </lineage>
</organism>
<dbReference type="EMBL" id="VNKQ01000009">
    <property type="protein sequence ID" value="KAG0648896.1"/>
    <property type="molecule type" value="Genomic_DNA"/>
</dbReference>
<keyword evidence="4 7" id="KW-0812">Transmembrane</keyword>
<evidence type="ECO:0000256" key="4">
    <source>
        <dbReference type="ARBA" id="ARBA00022692"/>
    </source>
</evidence>
<dbReference type="FunFam" id="1.20.1250.20:FF:000284">
    <property type="entry name" value="Siderophore iron transporter mirB"/>
    <property type="match status" value="1"/>
</dbReference>
<keyword evidence="6 7" id="KW-0472">Membrane</keyword>
<evidence type="ECO:0000256" key="5">
    <source>
        <dbReference type="ARBA" id="ARBA00022989"/>
    </source>
</evidence>
<dbReference type="Pfam" id="PF07690">
    <property type="entry name" value="MFS_1"/>
    <property type="match status" value="1"/>
</dbReference>
<feature type="transmembrane region" description="Helical" evidence="7">
    <location>
        <begin position="431"/>
        <end position="452"/>
    </location>
</feature>
<dbReference type="GO" id="GO:0005886">
    <property type="term" value="C:plasma membrane"/>
    <property type="evidence" value="ECO:0007669"/>
    <property type="project" value="TreeGrafter"/>
</dbReference>
<sequence length="579" mass="64092">MKNIFGSTTTQPVGAFEFEPEITEINDAENPHLDEKPQQDAQAGIQKVEAVTLLWTKKQLLVAYFFVFLVFFVISMEQQIQNNLVFYVYAKFQLSPIVGTAGIVAQICVGVFKLPLAKYIDLVGRAEGFLFMTMVSTMGLIMMAACKNAETYAAAYVFYWVGFDGMSYVLQVFVADTSSLKNRAFVTAITTAPYIATTFIGPPAAQSFIETSGWRWGYGCFCIITPVIALPIAYIIWSNQRKALQSGFIVKAQSGRTVLQSIEYYFWEFDVMGLLLIVAGISLILLPFSLAAYQTKGWASGMIIAMLVLGGVCLIAFPIYEKFFSKKCFLPFQLMSDRTILGACLLAGFLDISFYMWDTYFYYYLEVVHGLNIRDTGYVTNIFSIGSCFWSLVVGLAIRKSGYFKWIAFFSLFLEMLGVGLMIHFRQPGQNIGYVVMCQIFIAFGGGAMVLCEELAVMSAVSHANIAGILAFLSLFSSVGSAVGYAVSGVIYANTFPQALTKALPGNSTLVEELYASTATQLLYAFGTPERTACLEAWGHTQRLLCIAGLAWLIPGIAFIAVWRNYKVTEMTQVKGRVI</sequence>
<evidence type="ECO:0000256" key="1">
    <source>
        <dbReference type="ARBA" id="ARBA00004141"/>
    </source>
</evidence>
<dbReference type="InterPro" id="IPR011701">
    <property type="entry name" value="MFS"/>
</dbReference>
<feature type="transmembrane region" description="Helical" evidence="7">
    <location>
        <begin position="128"/>
        <end position="145"/>
    </location>
</feature>
<feature type="transmembrane region" description="Helical" evidence="7">
    <location>
        <begin position="406"/>
        <end position="425"/>
    </location>
</feature>
<comment type="subcellular location">
    <subcellularLocation>
        <location evidence="1">Membrane</location>
        <topology evidence="1">Multi-pass membrane protein</topology>
    </subcellularLocation>
</comment>
<name>A0A9P6VIT8_9HELO</name>
<evidence type="ECO:0000313" key="8">
    <source>
        <dbReference type="EMBL" id="KAG0648896.1"/>
    </source>
</evidence>
<keyword evidence="3" id="KW-0813">Transport</keyword>
<dbReference type="GO" id="GO:0022857">
    <property type="term" value="F:transmembrane transporter activity"/>
    <property type="evidence" value="ECO:0007669"/>
    <property type="project" value="InterPro"/>
</dbReference>
<dbReference type="OrthoDB" id="4078873at2759"/>
<feature type="transmembrane region" description="Helical" evidence="7">
    <location>
        <begin position="271"/>
        <end position="292"/>
    </location>
</feature>
<evidence type="ECO:0000256" key="6">
    <source>
        <dbReference type="ARBA" id="ARBA00023136"/>
    </source>
</evidence>
<gene>
    <name evidence="8" type="ORF">D0Z07_4990</name>
</gene>
<comment type="caution">
    <text evidence="8">The sequence shown here is derived from an EMBL/GenBank/DDBJ whole genome shotgun (WGS) entry which is preliminary data.</text>
</comment>
<accession>A0A9P6VIT8</accession>
<feature type="transmembrane region" description="Helical" evidence="7">
    <location>
        <begin position="96"/>
        <end position="116"/>
    </location>
</feature>
<evidence type="ECO:0000256" key="3">
    <source>
        <dbReference type="ARBA" id="ARBA00022448"/>
    </source>
</evidence>
<feature type="transmembrane region" description="Helical" evidence="7">
    <location>
        <begin position="542"/>
        <end position="563"/>
    </location>
</feature>
<evidence type="ECO:0000313" key="9">
    <source>
        <dbReference type="Proteomes" id="UP000785200"/>
    </source>
</evidence>
<dbReference type="Gene3D" id="1.20.1250.20">
    <property type="entry name" value="MFS general substrate transporter like domains"/>
    <property type="match status" value="2"/>
</dbReference>
<feature type="transmembrane region" description="Helical" evidence="7">
    <location>
        <begin position="184"/>
        <end position="204"/>
    </location>
</feature>
<dbReference type="PANTHER" id="PTHR23501:SF107">
    <property type="entry name" value="TRANSPORTER, PUTATIVE (AFU_ORTHOLOGUE AFUA_7G04730)-RELATED"/>
    <property type="match status" value="1"/>
</dbReference>
<comment type="similarity">
    <text evidence="2">Belongs to the major facilitator superfamily.</text>
</comment>
<feature type="transmembrane region" description="Helical" evidence="7">
    <location>
        <begin position="157"/>
        <end position="175"/>
    </location>
</feature>
<keyword evidence="9" id="KW-1185">Reference proteome</keyword>
<dbReference type="InterPro" id="IPR036259">
    <property type="entry name" value="MFS_trans_sf"/>
</dbReference>
<feature type="transmembrane region" description="Helical" evidence="7">
    <location>
        <begin position="377"/>
        <end position="399"/>
    </location>
</feature>